<gene>
    <name evidence="1" type="ORF">AYBTSS11_LOCUS4803</name>
</gene>
<dbReference type="Gramene" id="rna-AYBTSS11_LOCUS4803">
    <property type="protein sequence ID" value="CAJ1930579.1"/>
    <property type="gene ID" value="gene-AYBTSS11_LOCUS4803"/>
</dbReference>
<accession>A0AA86RTZ6</accession>
<dbReference type="AlphaFoldDB" id="A0AA86RTZ6"/>
<evidence type="ECO:0000313" key="2">
    <source>
        <dbReference type="Proteomes" id="UP001189624"/>
    </source>
</evidence>
<organism evidence="1 2">
    <name type="scientific">Sphenostylis stenocarpa</name>
    <dbReference type="NCBI Taxonomy" id="92480"/>
    <lineage>
        <taxon>Eukaryota</taxon>
        <taxon>Viridiplantae</taxon>
        <taxon>Streptophyta</taxon>
        <taxon>Embryophyta</taxon>
        <taxon>Tracheophyta</taxon>
        <taxon>Spermatophyta</taxon>
        <taxon>Magnoliopsida</taxon>
        <taxon>eudicotyledons</taxon>
        <taxon>Gunneridae</taxon>
        <taxon>Pentapetalae</taxon>
        <taxon>rosids</taxon>
        <taxon>fabids</taxon>
        <taxon>Fabales</taxon>
        <taxon>Fabaceae</taxon>
        <taxon>Papilionoideae</taxon>
        <taxon>50 kb inversion clade</taxon>
        <taxon>NPAAA clade</taxon>
        <taxon>indigoferoid/millettioid clade</taxon>
        <taxon>Phaseoleae</taxon>
        <taxon>Sphenostylis</taxon>
    </lineage>
</organism>
<dbReference type="Proteomes" id="UP001189624">
    <property type="component" value="Chromosome 2"/>
</dbReference>
<evidence type="ECO:0000313" key="1">
    <source>
        <dbReference type="EMBL" id="CAJ1930579.1"/>
    </source>
</evidence>
<keyword evidence="2" id="KW-1185">Reference proteome</keyword>
<dbReference type="EMBL" id="OY731399">
    <property type="protein sequence ID" value="CAJ1930579.1"/>
    <property type="molecule type" value="Genomic_DNA"/>
</dbReference>
<name>A0AA86RTZ6_9FABA</name>
<proteinExistence type="predicted"/>
<reference evidence="1" key="1">
    <citation type="submission" date="2023-10" db="EMBL/GenBank/DDBJ databases">
        <authorList>
            <person name="Domelevo Entfellner J.-B."/>
        </authorList>
    </citation>
    <scope>NUCLEOTIDE SEQUENCE</scope>
</reference>
<sequence>MGKGRSIGKEKEWKIENKKIKIEKSMLQLRGHKVYSKASSFFSDYPWVPPQCIPSGFTTPRDRSLE</sequence>
<protein>
    <submittedName>
        <fullName evidence="1">Uncharacterized protein</fullName>
    </submittedName>
</protein>